<accession>A0ABV9GPY1</accession>
<sequence>MKKVLGVILVVCGALLLLFWAFGPQMTNGLFFTGGEKEVSKPVDDIKKLMIEAPSANVTIVPETRSDIKAVLRNGNGHLEVKKSGQSLQIVVEKTAWISVSFFHKGPKLDIHVPKDYQEDLQTDVRSGSVFFDGDTMRLHDLTIKSQSGNVEIANLKVKSVTSHVQSGNFKGDTIDADQTHIDAASGNVNLKHLSSALNISAKSGSVKVQMDQLTGKVGIKAWSGEVSLDLPHDADFSLDAQARSGIIKNDFELNRSKQNGASLSGTHGNGTYPITIDARSGVVHIY</sequence>
<dbReference type="RefSeq" id="WP_376845749.1">
    <property type="nucleotide sequence ID" value="NZ_JBHSFW010000002.1"/>
</dbReference>
<dbReference type="Pfam" id="PF13349">
    <property type="entry name" value="DUF4097"/>
    <property type="match status" value="1"/>
</dbReference>
<gene>
    <name evidence="2" type="ORF">ACFO4N_08110</name>
</gene>
<organism evidence="2 3">
    <name type="scientific">Camelliibacillus cellulosilyticus</name>
    <dbReference type="NCBI Taxonomy" id="2174486"/>
    <lineage>
        <taxon>Bacteria</taxon>
        <taxon>Bacillati</taxon>
        <taxon>Bacillota</taxon>
        <taxon>Bacilli</taxon>
        <taxon>Bacillales</taxon>
        <taxon>Sporolactobacillaceae</taxon>
        <taxon>Camelliibacillus</taxon>
    </lineage>
</organism>
<comment type="caution">
    <text evidence="2">The sequence shown here is derived from an EMBL/GenBank/DDBJ whole genome shotgun (WGS) entry which is preliminary data.</text>
</comment>
<dbReference type="EMBL" id="JBHSFW010000002">
    <property type="protein sequence ID" value="MFC4618700.1"/>
    <property type="molecule type" value="Genomic_DNA"/>
</dbReference>
<dbReference type="Proteomes" id="UP001596022">
    <property type="component" value="Unassembled WGS sequence"/>
</dbReference>
<name>A0ABV9GPY1_9BACL</name>
<evidence type="ECO:0000313" key="2">
    <source>
        <dbReference type="EMBL" id="MFC4618700.1"/>
    </source>
</evidence>
<evidence type="ECO:0000313" key="3">
    <source>
        <dbReference type="Proteomes" id="UP001596022"/>
    </source>
</evidence>
<dbReference type="InterPro" id="IPR025164">
    <property type="entry name" value="Toastrack_DUF4097"/>
</dbReference>
<keyword evidence="3" id="KW-1185">Reference proteome</keyword>
<reference evidence="3" key="1">
    <citation type="journal article" date="2019" name="Int. J. Syst. Evol. Microbiol.">
        <title>The Global Catalogue of Microorganisms (GCM) 10K type strain sequencing project: providing services to taxonomists for standard genome sequencing and annotation.</title>
        <authorList>
            <consortium name="The Broad Institute Genomics Platform"/>
            <consortium name="The Broad Institute Genome Sequencing Center for Infectious Disease"/>
            <person name="Wu L."/>
            <person name="Ma J."/>
        </authorList>
    </citation>
    <scope>NUCLEOTIDE SEQUENCE [LARGE SCALE GENOMIC DNA]</scope>
    <source>
        <strain evidence="3">CGMCC 1.16306</strain>
    </source>
</reference>
<proteinExistence type="predicted"/>
<protein>
    <submittedName>
        <fullName evidence="2">DUF4097 family beta strand repeat-containing protein</fullName>
    </submittedName>
</protein>
<feature type="domain" description="DUF4097" evidence="1">
    <location>
        <begin position="46"/>
        <end position="286"/>
    </location>
</feature>
<evidence type="ECO:0000259" key="1">
    <source>
        <dbReference type="Pfam" id="PF13349"/>
    </source>
</evidence>